<protein>
    <recommendedName>
        <fullName evidence="4">HNH homing endonuclease</fullName>
    </recommendedName>
</protein>
<gene>
    <name evidence="2" type="ORF">HKI87_15g79050</name>
</gene>
<dbReference type="PANTHER" id="PTHR38585:SF1">
    <property type="entry name" value="TRANSMEMBRANE PROTEIN"/>
    <property type="match status" value="1"/>
</dbReference>
<feature type="compositionally biased region" description="Basic residues" evidence="1">
    <location>
        <begin position="14"/>
        <end position="23"/>
    </location>
</feature>
<dbReference type="PANTHER" id="PTHR38585">
    <property type="entry name" value="TRANSMEMBRANE PROTEIN"/>
    <property type="match status" value="1"/>
</dbReference>
<dbReference type="Proteomes" id="UP001472866">
    <property type="component" value="Chromosome 15"/>
</dbReference>
<sequence length="366" mass="39249">MAWWWKRKDEGRKGSRGRRRRSWRHDPEDQGPEQTVLKSVMEHSHGGQPRASLDLWAQQAQGVAFGAVAGARDAVERTVRAASATKPSEAIPFVASCTTSIFVHSAVVKGCQALSCTALRVSCATPIVSTVMGGAAVALGSVAAGSASRALQQPLSEPRGRARDRPFLARAWEAVVSESSAQDAALDAAVGLAFFVALGGRVRSVLPSDVRFPGANARSSMPAVGAAYATKFQRSELLRMLRTQGCHHCGRRSGAVIADHMPPNHFVERSKQARNGGLKWVLAKMRFSGSVQQRFYPQCRGCSQKQAVAVKKNKKMLVMHGGSWKPHHLAGSFVMFRTWSAANQGNVAANAAAAGDWVASQAQSLL</sequence>
<reference evidence="2 3" key="1">
    <citation type="submission" date="2024-03" db="EMBL/GenBank/DDBJ databases">
        <title>Complete genome sequence of the green alga Chloropicon roscoffensis RCC1871.</title>
        <authorList>
            <person name="Lemieux C."/>
            <person name="Pombert J.-F."/>
            <person name="Otis C."/>
            <person name="Turmel M."/>
        </authorList>
    </citation>
    <scope>NUCLEOTIDE SEQUENCE [LARGE SCALE GENOMIC DNA]</scope>
    <source>
        <strain evidence="2 3">RCC1871</strain>
    </source>
</reference>
<accession>A0AAX4PJ42</accession>
<dbReference type="EMBL" id="CP151515">
    <property type="protein sequence ID" value="WZN66340.1"/>
    <property type="molecule type" value="Genomic_DNA"/>
</dbReference>
<evidence type="ECO:0000256" key="1">
    <source>
        <dbReference type="SAM" id="MobiDB-lite"/>
    </source>
</evidence>
<proteinExistence type="predicted"/>
<evidence type="ECO:0000313" key="2">
    <source>
        <dbReference type="EMBL" id="WZN66340.1"/>
    </source>
</evidence>
<evidence type="ECO:0000313" key="3">
    <source>
        <dbReference type="Proteomes" id="UP001472866"/>
    </source>
</evidence>
<dbReference type="AlphaFoldDB" id="A0AAX4PJ42"/>
<evidence type="ECO:0008006" key="4">
    <source>
        <dbReference type="Google" id="ProtNLM"/>
    </source>
</evidence>
<feature type="compositionally biased region" description="Basic and acidic residues" evidence="1">
    <location>
        <begin position="1"/>
        <end position="13"/>
    </location>
</feature>
<organism evidence="2 3">
    <name type="scientific">Chloropicon roscoffensis</name>
    <dbReference type="NCBI Taxonomy" id="1461544"/>
    <lineage>
        <taxon>Eukaryota</taxon>
        <taxon>Viridiplantae</taxon>
        <taxon>Chlorophyta</taxon>
        <taxon>Chloropicophyceae</taxon>
        <taxon>Chloropicales</taxon>
        <taxon>Chloropicaceae</taxon>
        <taxon>Chloropicon</taxon>
    </lineage>
</organism>
<keyword evidence="3" id="KW-1185">Reference proteome</keyword>
<name>A0AAX4PJ42_9CHLO</name>
<feature type="region of interest" description="Disordered" evidence="1">
    <location>
        <begin position="1"/>
        <end position="33"/>
    </location>
</feature>